<comment type="caution">
    <text evidence="4">The sequence shown here is derived from an EMBL/GenBank/DDBJ whole genome shotgun (WGS) entry which is preliminary data.</text>
</comment>
<dbReference type="SUPFAM" id="SSF50965">
    <property type="entry name" value="Galactose oxidase, central domain"/>
    <property type="match status" value="1"/>
</dbReference>
<feature type="transmembrane region" description="Helical" evidence="2">
    <location>
        <begin position="881"/>
        <end position="903"/>
    </location>
</feature>
<proteinExistence type="predicted"/>
<dbReference type="Proteomes" id="UP001515480">
    <property type="component" value="Unassembled WGS sequence"/>
</dbReference>
<dbReference type="PANTHER" id="PTHR23244">
    <property type="entry name" value="KELCH REPEAT DOMAIN"/>
    <property type="match status" value="1"/>
</dbReference>
<feature type="region of interest" description="Disordered" evidence="1">
    <location>
        <begin position="1537"/>
        <end position="1563"/>
    </location>
</feature>
<feature type="region of interest" description="Disordered" evidence="1">
    <location>
        <begin position="1294"/>
        <end position="1388"/>
    </location>
</feature>
<dbReference type="InterPro" id="IPR009030">
    <property type="entry name" value="Growth_fac_rcpt_cys_sf"/>
</dbReference>
<evidence type="ECO:0008006" key="6">
    <source>
        <dbReference type="Google" id="ProtNLM"/>
    </source>
</evidence>
<reference evidence="4 5" key="1">
    <citation type="journal article" date="2024" name="Science">
        <title>Giant polyketide synthase enzymes in the biosynthesis of giant marine polyether toxins.</title>
        <authorList>
            <person name="Fallon T.R."/>
            <person name="Shende V.V."/>
            <person name="Wierzbicki I.H."/>
            <person name="Pendleton A.L."/>
            <person name="Watervoot N.F."/>
            <person name="Auber R.P."/>
            <person name="Gonzalez D.J."/>
            <person name="Wisecaver J.H."/>
            <person name="Moore B.S."/>
        </authorList>
    </citation>
    <scope>NUCLEOTIDE SEQUENCE [LARGE SCALE GENOMIC DNA]</scope>
    <source>
        <strain evidence="4 5">12B1</strain>
    </source>
</reference>
<keyword evidence="2" id="KW-1133">Transmembrane helix</keyword>
<feature type="signal peptide" evidence="3">
    <location>
        <begin position="1"/>
        <end position="25"/>
    </location>
</feature>
<feature type="chain" id="PRO_5044266320" description="Tyrosine-protein kinase ephrin type A/B receptor-like domain-containing protein" evidence="3">
    <location>
        <begin position="26"/>
        <end position="1688"/>
    </location>
</feature>
<feature type="region of interest" description="Disordered" evidence="1">
    <location>
        <begin position="1417"/>
        <end position="1459"/>
    </location>
</feature>
<keyword evidence="2" id="KW-0472">Membrane</keyword>
<keyword evidence="3" id="KW-0732">Signal</keyword>
<dbReference type="Gene3D" id="2.10.50.10">
    <property type="entry name" value="Tumor Necrosis Factor Receptor, subunit A, domain 2"/>
    <property type="match status" value="1"/>
</dbReference>
<evidence type="ECO:0000256" key="3">
    <source>
        <dbReference type="SAM" id="SignalP"/>
    </source>
</evidence>
<name>A0AB34J0P7_PRYPA</name>
<sequence>MTVRRDLHSLGSLLVLSLLQGRVDGLPGISFGQLLRNTSSPVFSVGAEEHVTIEEGKWWHAQLRIADLIGKAPLRVEIQVLRASFCSEGANPDSSCVFGLQIFGVLGNQLGTRWQQHGVQVPSEPRHGDGEVYKLHVDACALRPELDRLFLGIWGWDGTSDLVIRASQLRPSQVEEFCQNPAQGIDSDHLPAPREHHAAVLVPTTPRTASTSSFDLLTRPSGTISSLRQLQSGRMLIFGGSLGPLADGKIDETITPGTGLQRLSGVSTAQAVAEAEEDAVEADSWKPSRRLSDELWSLDTFTRKWTRVRPGALLGGALWPEARQGHTMTLALSSNVVLLYGGEGLRGHLLDDLWVFNMSADDKRSNSTCWRRLLQEPRQPSSAQAARPFALQPSPQPRMHHAAVLMPASPALPEEALLIFGGLGMLVGESDAGAHVSRIVLDGVWRMGLKGATNGLQYWEQLEHRDLLSGERPAERYGHSAVVMADRSVLLFGGMVPPPGSGTTHPDAKASQQGSQLWRFSVEGGEYEDYVGWQGLRLSRQYYGQWSRVKPSRDSLWPTARAFHSAINLADGMLVYGGIDAQSRRLSDMWLFRNDAWQLLQPNVEAMSLSFARAAHSAAWIPHSTSALVYGGEYGANDENIRGDLLLLTPDTCAPLPEAAFGASGRQPSAAAKAGAVRGQEARTACVPCPSGTYARQGRVGEVTRGLAACEICPAGWLSDTGGVSECSRCPAGFFSEVPGLTSWAGCQMCPSGTFAPISGMTRCLDCPGDNSHHVCRAGSYQPAPTVTPNVQDAWSADVGGLSDLKSQDYPDVNIQTWRTKKLVQSIQLVITGVGFSLFFFFLTALSVSALSHPKLAETVLRSSDIPPISGGPGKSKEGGFFTIAYGFLYVSLIVALSFQFMFANERMTSTLLQLSTNHFETTTATVHVRFQLKGLPSDLCVLPPNRSRHEAQAQATVCDAGASLISNGLAPRSRGGLKLSCGLLDEVDGPGCAIDAQCVECNAISTWSEMRIQLNGRFAMAHAIVWNATIAWSKEETIAGSSSLKGVISPVSPTSGLRNHAEGQAVVKAGEGGELGSHADVTQKVLRGPEASEITLSLLPTVFSNQITGAHAKGFRLEYVASKPGSEADARTFHEVSPQLALSVQLQPIPQQLTIVVEALQTLLEFILQVVSLGAGLSFLCRFLLWFYLKVFAARAQQLGLTVKTSIEELRAREMAKRQLRELKRRKKSLRKSSRCNLESDEDWRTDGSSNSSSSSHICMPTATAGRWPSERRRRHSSSMLELLEFLRSPFRQRRSRNSQDHFERLTDTEEAAGTPASYRSPLAKSSSQSGNVADPEYERGETSADDEPTESKEFAGHQNGSERRASPFRTPDAKRSSLTRLAPMSAGHKFAVHARGHHRRNATWDGRRSIKLRVLRDQVDDNTPSARHLRPGRPKRRDTSSPALLRRGVISPDAEGESVRPAAVSLGDLPNTFDLASQPRRLWPGDERESSTCGAAHMCGTRRRTMSDSSALLVEEAQSTRQNTEMIPLAQRGLRPPEATSSAHAQACSLNHSEPQTQEADNVSTTCAMDESLNECSNATSRQASELSNVGRACCSQDIDEGNAETPTSEIVLWHERDHDRDLESPCLLIASSIPQSITASPPSPVALSGDQASTSGECVAIQEKLGQHAKLDKRVSSTRTCNSQH</sequence>
<evidence type="ECO:0000313" key="5">
    <source>
        <dbReference type="Proteomes" id="UP001515480"/>
    </source>
</evidence>
<evidence type="ECO:0000256" key="2">
    <source>
        <dbReference type="SAM" id="Phobius"/>
    </source>
</evidence>
<organism evidence="4 5">
    <name type="scientific">Prymnesium parvum</name>
    <name type="common">Toxic golden alga</name>
    <dbReference type="NCBI Taxonomy" id="97485"/>
    <lineage>
        <taxon>Eukaryota</taxon>
        <taxon>Haptista</taxon>
        <taxon>Haptophyta</taxon>
        <taxon>Prymnesiophyceae</taxon>
        <taxon>Prymnesiales</taxon>
        <taxon>Prymnesiaceae</taxon>
        <taxon>Prymnesium</taxon>
    </lineage>
</organism>
<dbReference type="SMART" id="SM01411">
    <property type="entry name" value="Ephrin_rec_like"/>
    <property type="match status" value="2"/>
</dbReference>
<dbReference type="SUPFAM" id="SSF57184">
    <property type="entry name" value="Growth factor receptor domain"/>
    <property type="match status" value="1"/>
</dbReference>
<feature type="compositionally biased region" description="Basic and acidic residues" evidence="1">
    <location>
        <begin position="1351"/>
        <end position="1377"/>
    </location>
</feature>
<accession>A0AB34J0P7</accession>
<keyword evidence="2" id="KW-0812">Transmembrane</keyword>
<dbReference type="InterPro" id="IPR011043">
    <property type="entry name" value="Gal_Oxase/kelch_b-propeller"/>
</dbReference>
<feature type="compositionally biased region" description="Basic and acidic residues" evidence="1">
    <location>
        <begin position="1299"/>
        <end position="1309"/>
    </location>
</feature>
<protein>
    <recommendedName>
        <fullName evidence="6">Tyrosine-protein kinase ephrin type A/B receptor-like domain-containing protein</fullName>
    </recommendedName>
</protein>
<gene>
    <name evidence="4" type="ORF">AB1Y20_006600</name>
</gene>
<dbReference type="Pfam" id="PF24681">
    <property type="entry name" value="Kelch_KLHDC2_KLHL20_DRC7"/>
    <property type="match status" value="1"/>
</dbReference>
<dbReference type="InterPro" id="IPR015915">
    <property type="entry name" value="Kelch-typ_b-propeller"/>
</dbReference>
<dbReference type="EMBL" id="JBGBPQ010000015">
    <property type="protein sequence ID" value="KAL1510278.1"/>
    <property type="molecule type" value="Genomic_DNA"/>
</dbReference>
<evidence type="ECO:0000313" key="4">
    <source>
        <dbReference type="EMBL" id="KAL1510278.1"/>
    </source>
</evidence>
<keyword evidence="5" id="KW-1185">Reference proteome</keyword>
<feature type="compositionally biased region" description="Polar residues" evidence="1">
    <location>
        <begin position="1541"/>
        <end position="1563"/>
    </location>
</feature>
<feature type="transmembrane region" description="Helical" evidence="2">
    <location>
        <begin position="829"/>
        <end position="852"/>
    </location>
</feature>
<feature type="compositionally biased region" description="Basic residues" evidence="1">
    <location>
        <begin position="1429"/>
        <end position="1438"/>
    </location>
</feature>
<feature type="region of interest" description="Disordered" evidence="1">
    <location>
        <begin position="1241"/>
        <end position="1275"/>
    </location>
</feature>
<evidence type="ECO:0000256" key="1">
    <source>
        <dbReference type="SAM" id="MobiDB-lite"/>
    </source>
</evidence>
<dbReference type="Gene3D" id="2.120.10.80">
    <property type="entry name" value="Kelch-type beta propeller"/>
    <property type="match status" value="2"/>
</dbReference>